<comment type="subcellular location">
    <subcellularLocation>
        <location evidence="1">Membrane</location>
        <topology evidence="1">Single-pass membrane protein</topology>
    </subcellularLocation>
</comment>
<reference evidence="10 11" key="1">
    <citation type="submission" date="2018-10" db="EMBL/GenBank/DDBJ databases">
        <title>A high-quality apple genome assembly.</title>
        <authorList>
            <person name="Hu J."/>
        </authorList>
    </citation>
    <scope>NUCLEOTIDE SEQUENCE [LARGE SCALE GENOMIC DNA]</scope>
    <source>
        <strain evidence="11">cv. HFTH1</strain>
        <tissue evidence="10">Young leaf</tissue>
    </source>
</reference>
<evidence type="ECO:0000256" key="1">
    <source>
        <dbReference type="ARBA" id="ARBA00004167"/>
    </source>
</evidence>
<keyword evidence="6 7" id="KW-0472">Membrane</keyword>
<proteinExistence type="inferred from homology"/>
<evidence type="ECO:0000256" key="7">
    <source>
        <dbReference type="SAM" id="Phobius"/>
    </source>
</evidence>
<accession>A0A498JZV1</accession>
<evidence type="ECO:0000256" key="4">
    <source>
        <dbReference type="ARBA" id="ARBA00022968"/>
    </source>
</evidence>
<keyword evidence="5 7" id="KW-1133">Transmembrane helix</keyword>
<dbReference type="AlphaFoldDB" id="A0A498JZV1"/>
<keyword evidence="11" id="KW-1185">Reference proteome</keyword>
<dbReference type="InterPro" id="IPR029962">
    <property type="entry name" value="TBL"/>
</dbReference>
<feature type="transmembrane region" description="Helical" evidence="7">
    <location>
        <begin position="18"/>
        <end position="36"/>
    </location>
</feature>
<evidence type="ECO:0000256" key="5">
    <source>
        <dbReference type="ARBA" id="ARBA00022989"/>
    </source>
</evidence>
<keyword evidence="4" id="KW-0735">Signal-anchor</keyword>
<gene>
    <name evidence="10" type="ORF">DVH24_014788</name>
</gene>
<dbReference type="InterPro" id="IPR025846">
    <property type="entry name" value="TBL_N"/>
</dbReference>
<dbReference type="GO" id="GO:0005794">
    <property type="term" value="C:Golgi apparatus"/>
    <property type="evidence" value="ECO:0007669"/>
    <property type="project" value="TreeGrafter"/>
</dbReference>
<dbReference type="PANTHER" id="PTHR32285:SF7">
    <property type="entry name" value="PROTEIN TRICHOME BIREFRINGENCE-LIKE 3"/>
    <property type="match status" value="1"/>
</dbReference>
<dbReference type="GO" id="GO:0016413">
    <property type="term" value="F:O-acetyltransferase activity"/>
    <property type="evidence" value="ECO:0007669"/>
    <property type="project" value="InterPro"/>
</dbReference>
<dbReference type="PANTHER" id="PTHR32285">
    <property type="entry name" value="PROTEIN TRICHOME BIREFRINGENCE-LIKE 9-RELATED"/>
    <property type="match status" value="1"/>
</dbReference>
<dbReference type="EMBL" id="RDQH01000330">
    <property type="protein sequence ID" value="RXI01439.1"/>
    <property type="molecule type" value="Genomic_DNA"/>
</dbReference>
<dbReference type="Proteomes" id="UP000290289">
    <property type="component" value="Chromosome 4"/>
</dbReference>
<name>A0A498JZV1_MALDO</name>
<evidence type="ECO:0000313" key="10">
    <source>
        <dbReference type="EMBL" id="RXI01439.1"/>
    </source>
</evidence>
<dbReference type="Pfam" id="PF13839">
    <property type="entry name" value="PC-Esterase"/>
    <property type="match status" value="1"/>
</dbReference>
<evidence type="ECO:0000259" key="9">
    <source>
        <dbReference type="Pfam" id="PF14416"/>
    </source>
</evidence>
<dbReference type="STRING" id="3750.A0A498JZV1"/>
<feature type="domain" description="Trichome birefringence-like C-terminal" evidence="8">
    <location>
        <begin position="153"/>
        <end position="440"/>
    </location>
</feature>
<evidence type="ECO:0000256" key="6">
    <source>
        <dbReference type="ARBA" id="ARBA00023136"/>
    </source>
</evidence>
<keyword evidence="3 7" id="KW-0812">Transmembrane</keyword>
<dbReference type="Pfam" id="PF14416">
    <property type="entry name" value="PMR5N"/>
    <property type="match status" value="1"/>
</dbReference>
<evidence type="ECO:0000256" key="2">
    <source>
        <dbReference type="ARBA" id="ARBA00007727"/>
    </source>
</evidence>
<evidence type="ECO:0000313" key="11">
    <source>
        <dbReference type="Proteomes" id="UP000290289"/>
    </source>
</evidence>
<evidence type="ECO:0000259" key="8">
    <source>
        <dbReference type="Pfam" id="PF13839"/>
    </source>
</evidence>
<sequence>MSFPPSASGAMKAVRGKLHFPVIMVCAIAFISLLYAERTSIILSSNPFFKIKSCSKPEAITKNKNRNATEDKLRDSILDDRDNLRDSILDDRFAFNPEECSVENGEWVFNRSIKPLYSDRSCPYLDRQVSCVKNGRPDSGYRYWQWQIEDCTLPRFDPEVTLKKLRGKRLLFVGDSLQRGQWQSLVCMVESIIPENQKSIQRGRSHTVFRAKEYNATIEFYWAPFLVESNSDEHIIGNPRERILKVDSVAKHAKYWTGVDILAFNTYVWWMSGYTIKSYWGSFPNGEEGYEELDAPVAYRMALKTWANWVDLNINPNKTRVFFTTMSPTHMRSADWENPDGMKCFNETKPYMKKGFWGTGSDKRVMRVVSEVIRKMKVPVSVLNVTQMSNHRVDAHTKVYTETGGNLLTDEQKADVLHNSDCIHWCLPGVPDAWNQIFMAHL</sequence>
<evidence type="ECO:0000256" key="3">
    <source>
        <dbReference type="ARBA" id="ARBA00022692"/>
    </source>
</evidence>
<organism evidence="10 11">
    <name type="scientific">Malus domestica</name>
    <name type="common">Apple</name>
    <name type="synonym">Pyrus malus</name>
    <dbReference type="NCBI Taxonomy" id="3750"/>
    <lineage>
        <taxon>Eukaryota</taxon>
        <taxon>Viridiplantae</taxon>
        <taxon>Streptophyta</taxon>
        <taxon>Embryophyta</taxon>
        <taxon>Tracheophyta</taxon>
        <taxon>Spermatophyta</taxon>
        <taxon>Magnoliopsida</taxon>
        <taxon>eudicotyledons</taxon>
        <taxon>Gunneridae</taxon>
        <taxon>Pentapetalae</taxon>
        <taxon>rosids</taxon>
        <taxon>fabids</taxon>
        <taxon>Rosales</taxon>
        <taxon>Rosaceae</taxon>
        <taxon>Amygdaloideae</taxon>
        <taxon>Maleae</taxon>
        <taxon>Malus</taxon>
    </lineage>
</organism>
<protein>
    <submittedName>
        <fullName evidence="10">Uncharacterized protein</fullName>
    </submittedName>
</protein>
<comment type="similarity">
    <text evidence="2">Belongs to the PC-esterase family. TBL subfamily.</text>
</comment>
<comment type="caution">
    <text evidence="10">The sequence shown here is derived from an EMBL/GenBank/DDBJ whole genome shotgun (WGS) entry which is preliminary data.</text>
</comment>
<dbReference type="InterPro" id="IPR026057">
    <property type="entry name" value="TBL_C"/>
</dbReference>
<feature type="domain" description="Trichome birefringence-like N-terminal" evidence="9">
    <location>
        <begin position="98"/>
        <end position="151"/>
    </location>
</feature>
<dbReference type="GO" id="GO:0016020">
    <property type="term" value="C:membrane"/>
    <property type="evidence" value="ECO:0007669"/>
    <property type="project" value="UniProtKB-SubCell"/>
</dbReference>